<name>A0ABW8K3R3_9GAMM</name>
<evidence type="ECO:0000259" key="10">
    <source>
        <dbReference type="Pfam" id="PF25183"/>
    </source>
</evidence>
<dbReference type="InterPro" id="IPR037066">
    <property type="entry name" value="Plug_dom_sf"/>
</dbReference>
<dbReference type="RefSeq" id="WP_379985021.1">
    <property type="nucleotide sequence ID" value="NZ_JADIKD010000009.1"/>
</dbReference>
<dbReference type="SUPFAM" id="SSF49452">
    <property type="entry name" value="Starch-binding domain-like"/>
    <property type="match status" value="1"/>
</dbReference>
<dbReference type="Pfam" id="PF07715">
    <property type="entry name" value="Plug"/>
    <property type="match status" value="1"/>
</dbReference>
<evidence type="ECO:0000256" key="3">
    <source>
        <dbReference type="ARBA" id="ARBA00022452"/>
    </source>
</evidence>
<dbReference type="Proteomes" id="UP001620408">
    <property type="component" value="Unassembled WGS sequence"/>
</dbReference>
<keyword evidence="4 7" id="KW-0812">Transmembrane</keyword>
<dbReference type="PROSITE" id="PS52016">
    <property type="entry name" value="TONB_DEPENDENT_REC_3"/>
    <property type="match status" value="1"/>
</dbReference>
<evidence type="ECO:0000256" key="4">
    <source>
        <dbReference type="ARBA" id="ARBA00022692"/>
    </source>
</evidence>
<reference evidence="11 12" key="1">
    <citation type="submission" date="2020-10" db="EMBL/GenBank/DDBJ databases">
        <title>Phylogeny of dyella-like bacteria.</title>
        <authorList>
            <person name="Fu J."/>
        </authorList>
    </citation>
    <scope>NUCLEOTIDE SEQUENCE [LARGE SCALE GENOMIC DNA]</scope>
    <source>
        <strain evidence="11 12">BB4</strain>
    </source>
</reference>
<keyword evidence="8" id="KW-0732">Signal</keyword>
<dbReference type="Gene3D" id="2.60.40.1120">
    <property type="entry name" value="Carboxypeptidase-like, regulatory domain"/>
    <property type="match status" value="1"/>
</dbReference>
<dbReference type="EMBL" id="JADIKD010000009">
    <property type="protein sequence ID" value="MFK2917533.1"/>
    <property type="molecule type" value="Genomic_DNA"/>
</dbReference>
<evidence type="ECO:0000256" key="1">
    <source>
        <dbReference type="ARBA" id="ARBA00004571"/>
    </source>
</evidence>
<keyword evidence="2 7" id="KW-0813">Transport</keyword>
<dbReference type="Pfam" id="PF25183">
    <property type="entry name" value="OMP_b-brl_4"/>
    <property type="match status" value="1"/>
</dbReference>
<dbReference type="Gene3D" id="2.170.130.10">
    <property type="entry name" value="TonB-dependent receptor, plug domain"/>
    <property type="match status" value="1"/>
</dbReference>
<dbReference type="PANTHER" id="PTHR30069">
    <property type="entry name" value="TONB-DEPENDENT OUTER MEMBRANE RECEPTOR"/>
    <property type="match status" value="1"/>
</dbReference>
<accession>A0ABW8K3R3</accession>
<feature type="chain" id="PRO_5045420614" evidence="8">
    <location>
        <begin position="33"/>
        <end position="1017"/>
    </location>
</feature>
<evidence type="ECO:0000256" key="5">
    <source>
        <dbReference type="ARBA" id="ARBA00023136"/>
    </source>
</evidence>
<sequence>MISRNTSAVYRLRHAALAVAVSLSLGSGAVLAQSTAGDISGTAAYAAGETVVIKSLDSGLSRSVAPAADGKFRVSSLPSGRYEVQLVQNGKAVSTSNVTVVAGQTAQVNLGAEAQATSLSSVTVTANAIPAIDVSTIESRTTFTASQLNSLPVPRDIVSVATLAPGVVKGNAVFGNLPSFGGSSVAENSYYVNGFNVTNLYNNLSFGQVPFQAIDQLDVQTGGYGAQYGFSTGGVTSVNIKRGTNEWKGGVSWTTAPDWARETQPNVKRANGTTFRNYDKNSSASNVYSAWMGGPLIKDKLFIFALGEFTKSTNTVYGASSTTSNSNNFSNATAYDLTSKSPYWVVKVDWNINDSHHLEYTGFNNTDNNKYNYYSSAFTEGVPSKTSYLGDMHTKFGGLTNILKYTGYLTDTLTLTAQYGKMDSNNSTYTVSPNGTQTRYNGDINAPNSGCPYVAYRLTTANPQAWGPRGCWIVSSFDRYGGDDQRKAGRIDLDWKLGSHDIGVGYSDERWSSDAGTAYSGGHYYYYYSRPNAADPVNRPGLVLDTVFSTGGMVKVNQKSWYLEDRWQVSDKLMLYGGIRNDNFNNKNGNGQTFVKQDNIWQPRLGFSWDVLGDSSFKVFGSAGRYSLPMAANVALRAATASYYVEYDSLYSGVNPDGSPILVGDRGGEGIYVSNGEDGSTPDPKSVSSKGLKPYVQDEYILGFQKTLRSDVSFFDNWTVGAKATYRKLRNSIDDTCDSRPLFALAQDKGLDGAWDDEWTVPSGMPGCWIFNPGSALKLTTSLDGSSKKFDVTIPGNQLGPAAKRSYQGIELKAEKTTDKYYVNASYTWSRSYGNTEGLVKSNNGQDDTGTTADFDFPEIMTGANGYLPNDRRHSFKLYGGYKFTPEWSAGLNMLVQSGTPISCYGGGGGTLGTHYGYGAQFHVCNGKVSPEGGEGRTPWTWTVSPNVAYQPSWAKGLTMQLSVINLFNNDKPVFVYEQYETISAAGARTAYTNYKLPKYFNTPRYARFQVQYDFTL</sequence>
<comment type="similarity">
    <text evidence="7">Belongs to the TonB-dependent receptor family.</text>
</comment>
<dbReference type="Pfam" id="PF13620">
    <property type="entry name" value="CarboxypepD_reg"/>
    <property type="match status" value="1"/>
</dbReference>
<feature type="signal peptide" evidence="8">
    <location>
        <begin position="1"/>
        <end position="32"/>
    </location>
</feature>
<evidence type="ECO:0000256" key="7">
    <source>
        <dbReference type="PROSITE-ProRule" id="PRU01360"/>
    </source>
</evidence>
<dbReference type="Gene3D" id="2.40.170.20">
    <property type="entry name" value="TonB-dependent receptor, beta-barrel domain"/>
    <property type="match status" value="1"/>
</dbReference>
<dbReference type="SUPFAM" id="SSF56935">
    <property type="entry name" value="Porins"/>
    <property type="match status" value="1"/>
</dbReference>
<dbReference type="InterPro" id="IPR012910">
    <property type="entry name" value="Plug_dom"/>
</dbReference>
<feature type="domain" description="TonB-dependent transporter Oar-like beta-barrel" evidence="10">
    <location>
        <begin position="585"/>
        <end position="927"/>
    </location>
</feature>
<feature type="domain" description="TonB-dependent receptor plug" evidence="9">
    <location>
        <begin position="136"/>
        <end position="235"/>
    </location>
</feature>
<organism evidence="11 12">
    <name type="scientific">Dyella koreensis</name>
    <dbReference type="NCBI Taxonomy" id="311235"/>
    <lineage>
        <taxon>Bacteria</taxon>
        <taxon>Pseudomonadati</taxon>
        <taxon>Pseudomonadota</taxon>
        <taxon>Gammaproteobacteria</taxon>
        <taxon>Lysobacterales</taxon>
        <taxon>Rhodanobacteraceae</taxon>
        <taxon>Dyella</taxon>
    </lineage>
</organism>
<dbReference type="PANTHER" id="PTHR30069:SF46">
    <property type="entry name" value="OAR PROTEIN"/>
    <property type="match status" value="1"/>
</dbReference>
<comment type="subcellular location">
    <subcellularLocation>
        <location evidence="1 7">Cell outer membrane</location>
        <topology evidence="1 7">Multi-pass membrane protein</topology>
    </subcellularLocation>
</comment>
<evidence type="ECO:0000259" key="9">
    <source>
        <dbReference type="Pfam" id="PF07715"/>
    </source>
</evidence>
<keyword evidence="12" id="KW-1185">Reference proteome</keyword>
<evidence type="ECO:0000313" key="11">
    <source>
        <dbReference type="EMBL" id="MFK2917533.1"/>
    </source>
</evidence>
<keyword evidence="11" id="KW-0675">Receptor</keyword>
<dbReference type="InterPro" id="IPR013784">
    <property type="entry name" value="Carb-bd-like_fold"/>
</dbReference>
<dbReference type="InterPro" id="IPR039426">
    <property type="entry name" value="TonB-dep_rcpt-like"/>
</dbReference>
<keyword evidence="5 7" id="KW-0472">Membrane</keyword>
<dbReference type="InterPro" id="IPR036942">
    <property type="entry name" value="Beta-barrel_TonB_sf"/>
</dbReference>
<evidence type="ECO:0000256" key="8">
    <source>
        <dbReference type="SAM" id="SignalP"/>
    </source>
</evidence>
<gene>
    <name evidence="11" type="ORF">ISS97_09670</name>
</gene>
<dbReference type="InterPro" id="IPR057601">
    <property type="entry name" value="Oar-like_b-barrel"/>
</dbReference>
<evidence type="ECO:0000256" key="2">
    <source>
        <dbReference type="ARBA" id="ARBA00022448"/>
    </source>
</evidence>
<evidence type="ECO:0000313" key="12">
    <source>
        <dbReference type="Proteomes" id="UP001620408"/>
    </source>
</evidence>
<proteinExistence type="inferred from homology"/>
<evidence type="ECO:0000256" key="6">
    <source>
        <dbReference type="ARBA" id="ARBA00023237"/>
    </source>
</evidence>
<keyword evidence="3 7" id="KW-1134">Transmembrane beta strand</keyword>
<comment type="caution">
    <text evidence="11">The sequence shown here is derived from an EMBL/GenBank/DDBJ whole genome shotgun (WGS) entry which is preliminary data.</text>
</comment>
<keyword evidence="6 7" id="KW-0998">Cell outer membrane</keyword>
<protein>
    <submittedName>
        <fullName evidence="11">TonB-dependent receptor</fullName>
    </submittedName>
</protein>